<protein>
    <recommendedName>
        <fullName evidence="3">Primase C-terminal 1 domain-containing protein</fullName>
    </recommendedName>
</protein>
<dbReference type="RefSeq" id="WP_099183151.1">
    <property type="nucleotide sequence ID" value="NZ_BAQW01000015.1"/>
</dbReference>
<evidence type="ECO:0000313" key="2">
    <source>
        <dbReference type="Proteomes" id="UP001061070"/>
    </source>
</evidence>
<evidence type="ECO:0008006" key="3">
    <source>
        <dbReference type="Google" id="ProtNLM"/>
    </source>
</evidence>
<proteinExistence type="predicted"/>
<name>A0ABQ0QFS6_9PROT</name>
<sequence length="288" mass="33708">MNKFILIKNIQCGSYDSPNFISEFDYSDMEQLAKTVINYGKWDGKTKKENLPLIALTTFRNEIKASKANPTNLLGLDFDDETNKISEVLEFFKDYSYFFYTSHSHTEHHHKFRIILELDCEINDNSEARLLSDIIKNRLSEKGILIDTACKDISRRFFIPSLDKQGNDPDMQFNIGNQYQVGSDLELSLMEEIKKEKLRELQAQLQRDKLRYAPPKKDLRGKWKQDAKDRFLADRSHNQLIKLVGNLRKNGDTQDEVISWIMLNYPSTGEDRHAEALRAWRWYDGKIA</sequence>
<dbReference type="Proteomes" id="UP001061070">
    <property type="component" value="Unassembled WGS sequence"/>
</dbReference>
<accession>A0ABQ0QFS6</accession>
<evidence type="ECO:0000313" key="1">
    <source>
        <dbReference type="EMBL" id="GBR17508.1"/>
    </source>
</evidence>
<reference evidence="1" key="1">
    <citation type="submission" date="2013-04" db="EMBL/GenBank/DDBJ databases">
        <title>The genome sequencing project of 58 acetic acid bacteria.</title>
        <authorList>
            <person name="Okamoto-Kainuma A."/>
            <person name="Ishikawa M."/>
            <person name="Umino S."/>
            <person name="Koizumi Y."/>
            <person name="Shiwa Y."/>
            <person name="Yoshikawa H."/>
            <person name="Matsutani M."/>
            <person name="Matsushita K."/>
        </authorList>
    </citation>
    <scope>NUCLEOTIDE SEQUENCE</scope>
    <source>
        <strain evidence="1">NRIC 0228</strain>
    </source>
</reference>
<dbReference type="EMBL" id="BAQW01000015">
    <property type="protein sequence ID" value="GBR17508.1"/>
    <property type="molecule type" value="Genomic_DNA"/>
</dbReference>
<organism evidence="1 2">
    <name type="scientific">Gluconobacter frateurii NRIC 0228</name>
    <dbReference type="NCBI Taxonomy" id="1307946"/>
    <lineage>
        <taxon>Bacteria</taxon>
        <taxon>Pseudomonadati</taxon>
        <taxon>Pseudomonadota</taxon>
        <taxon>Alphaproteobacteria</taxon>
        <taxon>Acetobacterales</taxon>
        <taxon>Acetobacteraceae</taxon>
        <taxon>Gluconobacter</taxon>
    </lineage>
</organism>
<gene>
    <name evidence="1" type="ORF">AA0228_3045</name>
</gene>
<comment type="caution">
    <text evidence="1">The sequence shown here is derived from an EMBL/GenBank/DDBJ whole genome shotgun (WGS) entry which is preliminary data.</text>
</comment>
<keyword evidence="2" id="KW-1185">Reference proteome</keyword>